<organism evidence="2 3">
    <name type="scientific">Bartonella henselae</name>
    <name type="common">Rochalimaea henselae</name>
    <dbReference type="NCBI Taxonomy" id="38323"/>
    <lineage>
        <taxon>Bacteria</taxon>
        <taxon>Pseudomonadati</taxon>
        <taxon>Pseudomonadota</taxon>
        <taxon>Alphaproteobacteria</taxon>
        <taxon>Hyphomicrobiales</taxon>
        <taxon>Bartonellaceae</taxon>
        <taxon>Bartonella</taxon>
    </lineage>
</organism>
<proteinExistence type="predicted"/>
<evidence type="ECO:0000313" key="3">
    <source>
        <dbReference type="Proteomes" id="UP000019801"/>
    </source>
</evidence>
<dbReference type="Proteomes" id="UP000019801">
    <property type="component" value="Chromosome I"/>
</dbReference>
<dbReference type="PATRIC" id="fig|38323.4.peg.1240"/>
<dbReference type="InterPro" id="IPR029063">
    <property type="entry name" value="SAM-dependent_MTases_sf"/>
</dbReference>
<accession>X5M875</accession>
<dbReference type="AlphaFoldDB" id="X5M875"/>
<dbReference type="GO" id="GO:0008757">
    <property type="term" value="F:S-adenosylmethionine-dependent methyltransferase activity"/>
    <property type="evidence" value="ECO:0007669"/>
    <property type="project" value="InterPro"/>
</dbReference>
<dbReference type="Pfam" id="PF08241">
    <property type="entry name" value="Methyltransf_11"/>
    <property type="match status" value="1"/>
</dbReference>
<gene>
    <name evidence="2" type="ORF">BM1374165_01178</name>
</gene>
<dbReference type="SUPFAM" id="SSF53335">
    <property type="entry name" value="S-adenosyl-L-methionine-dependent methyltransferases"/>
    <property type="match status" value="1"/>
</dbReference>
<evidence type="ECO:0000259" key="1">
    <source>
        <dbReference type="Pfam" id="PF08241"/>
    </source>
</evidence>
<dbReference type="KEGG" id="bhs:BM1374165_01178"/>
<reference evidence="3" key="1">
    <citation type="submission" date="2013-11" db="EMBL/GenBank/DDBJ databases">
        <title>Genome sequencing of Bartonella spp. isolated from human blood.</title>
        <authorList>
            <person name="Raoult D."/>
        </authorList>
    </citation>
    <scope>NUCLEOTIDE SEQUENCE</scope>
    <source>
        <strain evidence="3">BM1374165</strain>
    </source>
</reference>
<protein>
    <submittedName>
        <fullName evidence="2">Transcriptional regulator, ArsR family</fullName>
    </submittedName>
</protein>
<name>X5M875_BARHN</name>
<feature type="domain" description="Methyltransferase type 11" evidence="1">
    <location>
        <begin position="106"/>
        <end position="181"/>
    </location>
</feature>
<dbReference type="InterPro" id="IPR013216">
    <property type="entry name" value="Methyltransf_11"/>
</dbReference>
<sequence length="261" mass="30402">MHLHLLYEAQLVERYQKGGSIYFKLYYGRLDKDIVMAVVSALLEHNRVIAHDLARLKDIKKQYRKQEKKYFLQNVVQWDTLRLFSIADLGVENALREIVGDKPFETMLDIGRDTASVLKLFSGLYTYAVEVVLDSDILHLSVGNTTFDLVILHWVLYFLESPEVVLHEIAGVLRPHGRLLIVDFVRHEVESSHSYLSHMPFGFSDLQIEQWLKNVGLILEKIICFPPLQNENNERLMVKIWLARDPRLLVDDIKDKKVEFA</sequence>
<dbReference type="STRING" id="38323.BM1374165_01178"/>
<evidence type="ECO:0000313" key="2">
    <source>
        <dbReference type="EMBL" id="CDO47173.1"/>
    </source>
</evidence>
<dbReference type="Gene3D" id="3.40.50.150">
    <property type="entry name" value="Vaccinia Virus protein VP39"/>
    <property type="match status" value="1"/>
</dbReference>
<dbReference type="EMBL" id="HG969191">
    <property type="protein sequence ID" value="CDO47173.1"/>
    <property type="molecule type" value="Genomic_DNA"/>
</dbReference>